<evidence type="ECO:0000313" key="3">
    <source>
        <dbReference type="Proteomes" id="UP000295066"/>
    </source>
</evidence>
<dbReference type="Gene3D" id="3.40.50.11440">
    <property type="match status" value="1"/>
</dbReference>
<accession>A0A4R8M5L9</accession>
<reference evidence="2 3" key="1">
    <citation type="submission" date="2019-03" db="EMBL/GenBank/DDBJ databases">
        <title>Genomic Encyclopedia of Type Strains, Phase IV (KMG-IV): sequencing the most valuable type-strain genomes for metagenomic binning, comparative biology and taxonomic classification.</title>
        <authorList>
            <person name="Goeker M."/>
        </authorList>
    </citation>
    <scope>NUCLEOTIDE SEQUENCE [LARGE SCALE GENOMIC DNA]</scope>
    <source>
        <strain evidence="2 3">DSM 25964</strain>
    </source>
</reference>
<dbReference type="InterPro" id="IPR018657">
    <property type="entry name" value="LarA-like_N"/>
</dbReference>
<organism evidence="2 3">
    <name type="scientific">Aminivibrio pyruvatiphilus</name>
    <dbReference type="NCBI Taxonomy" id="1005740"/>
    <lineage>
        <taxon>Bacteria</taxon>
        <taxon>Thermotogati</taxon>
        <taxon>Synergistota</taxon>
        <taxon>Synergistia</taxon>
        <taxon>Synergistales</taxon>
        <taxon>Aminobacteriaceae</taxon>
        <taxon>Aminivibrio</taxon>
    </lineage>
</organism>
<dbReference type="RefSeq" id="WP_133958534.1">
    <property type="nucleotide sequence ID" value="NZ_SORI01000018.1"/>
</dbReference>
<dbReference type="OrthoDB" id="9788398at2"/>
<dbReference type="AlphaFoldDB" id="A0A4R8M5L9"/>
<proteinExistence type="predicted"/>
<name>A0A4R8M5L9_9BACT</name>
<comment type="caution">
    <text evidence="2">The sequence shown here is derived from an EMBL/GenBank/DDBJ whole genome shotgun (WGS) entry which is preliminary data.</text>
</comment>
<dbReference type="GO" id="GO:0050043">
    <property type="term" value="F:lactate racemase activity"/>
    <property type="evidence" value="ECO:0007669"/>
    <property type="project" value="InterPro"/>
</dbReference>
<dbReference type="Pfam" id="PF09861">
    <property type="entry name" value="Lar_N"/>
    <property type="match status" value="1"/>
</dbReference>
<dbReference type="Proteomes" id="UP000295066">
    <property type="component" value="Unassembled WGS sequence"/>
</dbReference>
<feature type="domain" description="LarA-like N-terminal" evidence="1">
    <location>
        <begin position="60"/>
        <end position="189"/>
    </location>
</feature>
<sequence length="422" mass="46220">MSAIDQLLDPIPVPRMVKVRQAFDRPRAGNLEEELSRQLKESGYLAKIRPGWKVAVTAGSRGITDIALMLKILVKEIRAAGGDPFLFPAMGSHGGATAEGQIHILQGMGVTEEFVGAPIRATMETVQLGTSANGRPVYLDKYANEADAIVVINRVKPHVAFRGPCESGLMKMITIGMGKQKGADFAHMLGFGEMAETVPAIARVTIEKKNILCAVAILENAYHETARLEVMGKEMIETREPELLKEAWSLYPRIFFDELDVLILDEIGKDISGTGFDTNIVGRYHTPYASGGPKITRVGVLDVTDKSNGNANGLGILDLTTKRAFDKFDFEQTYPNALTSTVPMSVKLPMVLKNDRQAIQAAIKMSNVMDRTAVRMVRIKNTVQLGEIEISENLVPYASKHPNLTVTGEPYELSFNSEGNLF</sequence>
<protein>
    <submittedName>
        <fullName evidence="2">Uncharacterized protein DUF2088</fullName>
    </submittedName>
</protein>
<evidence type="ECO:0000313" key="2">
    <source>
        <dbReference type="EMBL" id="TDY56654.1"/>
    </source>
</evidence>
<dbReference type="EMBL" id="SORI01000018">
    <property type="protein sequence ID" value="TDY56654.1"/>
    <property type="molecule type" value="Genomic_DNA"/>
</dbReference>
<keyword evidence="3" id="KW-1185">Reference proteome</keyword>
<gene>
    <name evidence="2" type="ORF">C8D99_11810</name>
</gene>
<evidence type="ECO:0000259" key="1">
    <source>
        <dbReference type="Pfam" id="PF09861"/>
    </source>
</evidence>